<evidence type="ECO:0000256" key="1">
    <source>
        <dbReference type="SAM" id="MobiDB-lite"/>
    </source>
</evidence>
<dbReference type="EMBL" id="SSMQ01000061">
    <property type="protein sequence ID" value="TKC99014.1"/>
    <property type="molecule type" value="Genomic_DNA"/>
</dbReference>
<keyword evidence="3" id="KW-1185">Reference proteome</keyword>
<sequence length="206" mass="23155">MTKKAALEHATKETERDASDLDPSRTLAALHAEDTREHASVPPVDTPDYRALRERDRARRAQAESSLSLLQERGGASAEDLFHAAWLFNHGDHPAEARRAHELAREAAERGFPQARWLAAAAYDRRCMYEGRPQKYGTQFVPDGVRHRLWDTDPTTTDAERAAWDVPPLAAQLRRAEEMTRTEPQPPMTDAPAWLKAAIARWGKSG</sequence>
<dbReference type="OrthoDB" id="9814760at2"/>
<evidence type="ECO:0000313" key="2">
    <source>
        <dbReference type="EMBL" id="TKC99014.1"/>
    </source>
</evidence>
<protein>
    <submittedName>
        <fullName evidence="2">Uncharacterized protein</fullName>
    </submittedName>
</protein>
<gene>
    <name evidence="2" type="ORF">E8A74_39315</name>
</gene>
<proteinExistence type="predicted"/>
<feature type="compositionally biased region" description="Basic and acidic residues" evidence="1">
    <location>
        <begin position="1"/>
        <end position="23"/>
    </location>
</feature>
<feature type="compositionally biased region" description="Basic and acidic residues" evidence="1">
    <location>
        <begin position="47"/>
        <end position="62"/>
    </location>
</feature>
<evidence type="ECO:0000313" key="3">
    <source>
        <dbReference type="Proteomes" id="UP000309215"/>
    </source>
</evidence>
<reference evidence="2 3" key="1">
    <citation type="submission" date="2019-04" db="EMBL/GenBank/DDBJ databases">
        <authorList>
            <person name="Li Y."/>
            <person name="Wang J."/>
        </authorList>
    </citation>
    <scope>NUCLEOTIDE SEQUENCE [LARGE SCALE GENOMIC DNA]</scope>
    <source>
        <strain evidence="2 3">DSM 14668</strain>
    </source>
</reference>
<accession>A0A4U1IWZ5</accession>
<feature type="region of interest" description="Disordered" evidence="1">
    <location>
        <begin position="1"/>
        <end position="64"/>
    </location>
</feature>
<dbReference type="Proteomes" id="UP000309215">
    <property type="component" value="Unassembled WGS sequence"/>
</dbReference>
<dbReference type="RefSeq" id="WP_136934256.1">
    <property type="nucleotide sequence ID" value="NZ_SSMQ01000061.1"/>
</dbReference>
<organism evidence="2 3">
    <name type="scientific">Polyangium fumosum</name>
    <dbReference type="NCBI Taxonomy" id="889272"/>
    <lineage>
        <taxon>Bacteria</taxon>
        <taxon>Pseudomonadati</taxon>
        <taxon>Myxococcota</taxon>
        <taxon>Polyangia</taxon>
        <taxon>Polyangiales</taxon>
        <taxon>Polyangiaceae</taxon>
        <taxon>Polyangium</taxon>
    </lineage>
</organism>
<name>A0A4U1IWZ5_9BACT</name>
<comment type="caution">
    <text evidence="2">The sequence shown here is derived from an EMBL/GenBank/DDBJ whole genome shotgun (WGS) entry which is preliminary data.</text>
</comment>
<dbReference type="AlphaFoldDB" id="A0A4U1IWZ5"/>